<name>A0ACC2WLL0_9TREE</name>
<comment type="caution">
    <text evidence="1">The sequence shown here is derived from an EMBL/GenBank/DDBJ whole genome shotgun (WGS) entry which is preliminary data.</text>
</comment>
<dbReference type="EMBL" id="JASBWR010000005">
    <property type="protein sequence ID" value="KAJ9112326.1"/>
    <property type="molecule type" value="Genomic_DNA"/>
</dbReference>
<sequence length="327" mass="35998">MGVFSRRRAPAFTAETHVAPNIRSSSIGFAGTAGANALENSHNGKPGFNIGRRLSQALIPTLPRAPLPLATETSYDNEKTDNYAGRAFDDVFKLELEADVLASDEEIEPEEQRIETLDNDYPGWPSAVEEEDTEQERRHGRKHGSGRKKSSRHRNHQSSRSRSRSKRLSRESYAESDLTLEGDSTISMGAVPTSSPFGRLSTEYQDDLSDDEDEPAMHTSIRLLPSAPISPSIAVPVGDGYDALDVMADYLFRFGCEQKKWFQRPPVTAKEKRRTYSSKHVATGVCIRAKTGIQRVYPANLPGLAAFETAVTALNPEVSGIAKFVSL</sequence>
<evidence type="ECO:0000313" key="2">
    <source>
        <dbReference type="Proteomes" id="UP001241377"/>
    </source>
</evidence>
<reference evidence="1" key="1">
    <citation type="submission" date="2023-04" db="EMBL/GenBank/DDBJ databases">
        <title>Draft Genome sequencing of Naganishia species isolated from polar environments using Oxford Nanopore Technology.</title>
        <authorList>
            <person name="Leo P."/>
            <person name="Venkateswaran K."/>
        </authorList>
    </citation>
    <scope>NUCLEOTIDE SEQUENCE</scope>
    <source>
        <strain evidence="1">MNA-CCFEE 5261</strain>
    </source>
</reference>
<dbReference type="Proteomes" id="UP001241377">
    <property type="component" value="Unassembled WGS sequence"/>
</dbReference>
<gene>
    <name evidence="1" type="ORF">QFC19_000746</name>
</gene>
<proteinExistence type="predicted"/>
<keyword evidence="2" id="KW-1185">Reference proteome</keyword>
<evidence type="ECO:0000313" key="1">
    <source>
        <dbReference type="EMBL" id="KAJ9112326.1"/>
    </source>
</evidence>
<protein>
    <submittedName>
        <fullName evidence="1">Uncharacterized protein</fullName>
    </submittedName>
</protein>
<organism evidence="1 2">
    <name type="scientific">Naganishia cerealis</name>
    <dbReference type="NCBI Taxonomy" id="610337"/>
    <lineage>
        <taxon>Eukaryota</taxon>
        <taxon>Fungi</taxon>
        <taxon>Dikarya</taxon>
        <taxon>Basidiomycota</taxon>
        <taxon>Agaricomycotina</taxon>
        <taxon>Tremellomycetes</taxon>
        <taxon>Filobasidiales</taxon>
        <taxon>Filobasidiaceae</taxon>
        <taxon>Naganishia</taxon>
    </lineage>
</organism>
<accession>A0ACC2WLL0</accession>